<sequence>MTDTNEQGLSTRSVHAGETRDPQGAIHTPLYTHSTFAFDSTADLLDVVEGRKPGNLYTRYGLNPTIRSVEAKLADLEGGEQALGFSSGMAAEAATFLAHTRTGEHIVCIGDVYGGTFELLGDNLPQLGITTTFLRADEVDRLPDVLTASTRIVFFETPSNPTLDLFDIAAITTHAHAAGALTVVDNTFATPVNQNPLHHGADLVIHSATKYLGGHSDLTAGALIGPAELLAPVAMWRKNLGQMIAAETASLLARSVRSLPVRVRAQNDTAAAVAAFLATHPRVSRVNYPGLATGDAKQIYDTQMRGGGGMLSAVLDATADETAAVVDRLRLFAIAPSLGGVESLITQPITTTHHGLAPDERAKRGIADSMIRLSVGLEDADDLIQDLTHALADN</sequence>
<dbReference type="Proteomes" id="UP000755585">
    <property type="component" value="Unassembled WGS sequence"/>
</dbReference>
<dbReference type="InterPro" id="IPR015424">
    <property type="entry name" value="PyrdxlP-dep_Trfase"/>
</dbReference>
<evidence type="ECO:0000313" key="8">
    <source>
        <dbReference type="Proteomes" id="UP000755585"/>
    </source>
</evidence>
<dbReference type="InterPro" id="IPR015422">
    <property type="entry name" value="PyrdxlP-dep_Trfase_small"/>
</dbReference>
<dbReference type="PROSITE" id="PS00868">
    <property type="entry name" value="CYS_MET_METAB_PP"/>
    <property type="match status" value="1"/>
</dbReference>
<proteinExistence type="inferred from homology"/>
<evidence type="ECO:0000256" key="3">
    <source>
        <dbReference type="ARBA" id="ARBA00022898"/>
    </source>
</evidence>
<organism evidence="7 8">
    <name type="scientific">Kribbella aluminosa</name>
    <dbReference type="NCBI Taxonomy" id="416017"/>
    <lineage>
        <taxon>Bacteria</taxon>
        <taxon>Bacillati</taxon>
        <taxon>Actinomycetota</taxon>
        <taxon>Actinomycetes</taxon>
        <taxon>Propionibacteriales</taxon>
        <taxon>Kribbellaceae</taxon>
        <taxon>Kribbella</taxon>
    </lineage>
</organism>
<evidence type="ECO:0000313" key="7">
    <source>
        <dbReference type="EMBL" id="MBP2357588.1"/>
    </source>
</evidence>
<feature type="compositionally biased region" description="Polar residues" evidence="5">
    <location>
        <begin position="1"/>
        <end position="13"/>
    </location>
</feature>
<comment type="caution">
    <text evidence="7">The sequence shown here is derived from an EMBL/GenBank/DDBJ whole genome shotgun (WGS) entry which is preliminary data.</text>
</comment>
<keyword evidence="3 4" id="KW-0663">Pyridoxal phosphate</keyword>
<dbReference type="GO" id="GO:0018826">
    <property type="term" value="F:methionine gamma-lyase activity"/>
    <property type="evidence" value="ECO:0007669"/>
    <property type="project" value="UniProtKB-EC"/>
</dbReference>
<dbReference type="PANTHER" id="PTHR11808:SF86">
    <property type="entry name" value="METHIONINE GAMMA-LYASE"/>
    <property type="match status" value="1"/>
</dbReference>
<dbReference type="GO" id="GO:0003962">
    <property type="term" value="F:cystathionine gamma-synthase activity"/>
    <property type="evidence" value="ECO:0007669"/>
    <property type="project" value="UniProtKB-EC"/>
</dbReference>
<gene>
    <name evidence="6" type="ORF">JOF29_000004</name>
    <name evidence="7" type="ORF">JOF29_008698</name>
</gene>
<dbReference type="CDD" id="cd00614">
    <property type="entry name" value="CGS_like"/>
    <property type="match status" value="1"/>
</dbReference>
<dbReference type="EMBL" id="JAGINT010000001">
    <property type="protein sequence ID" value="MBP2348921.1"/>
    <property type="molecule type" value="Genomic_DNA"/>
</dbReference>
<protein>
    <submittedName>
        <fullName evidence="7">Cystathionine gamma-synthase/methionine-gamma-lyase</fullName>
        <ecNumber evidence="7">2.5.1.48</ecNumber>
        <ecNumber evidence="7">4.4.1.11</ecNumber>
    </submittedName>
</protein>
<feature type="region of interest" description="Disordered" evidence="5">
    <location>
        <begin position="1"/>
        <end position="26"/>
    </location>
</feature>
<evidence type="ECO:0000256" key="2">
    <source>
        <dbReference type="ARBA" id="ARBA00009077"/>
    </source>
</evidence>
<dbReference type="EC" id="2.5.1.48" evidence="7"/>
<dbReference type="Gene3D" id="3.90.1150.10">
    <property type="entry name" value="Aspartate Aminotransferase, domain 1"/>
    <property type="match status" value="1"/>
</dbReference>
<accession>A0ABS4V105</accession>
<dbReference type="PIRSF" id="PIRSF001434">
    <property type="entry name" value="CGS"/>
    <property type="match status" value="1"/>
</dbReference>
<evidence type="ECO:0000256" key="4">
    <source>
        <dbReference type="RuleBase" id="RU362118"/>
    </source>
</evidence>
<evidence type="ECO:0000256" key="1">
    <source>
        <dbReference type="ARBA" id="ARBA00001933"/>
    </source>
</evidence>
<dbReference type="RefSeq" id="WP_209692175.1">
    <property type="nucleotide sequence ID" value="NZ_BAAAVU010000049.1"/>
</dbReference>
<dbReference type="EC" id="4.4.1.11" evidence="7"/>
<name>A0ABS4V105_9ACTN</name>
<dbReference type="SUPFAM" id="SSF53383">
    <property type="entry name" value="PLP-dependent transferases"/>
    <property type="match status" value="1"/>
</dbReference>
<dbReference type="Pfam" id="PF01053">
    <property type="entry name" value="Cys_Met_Meta_PP"/>
    <property type="match status" value="1"/>
</dbReference>
<dbReference type="EMBL" id="JAGINT010000002">
    <property type="protein sequence ID" value="MBP2357588.1"/>
    <property type="molecule type" value="Genomic_DNA"/>
</dbReference>
<keyword evidence="7" id="KW-0456">Lyase</keyword>
<comment type="similarity">
    <text evidence="2 4">Belongs to the trans-sulfuration enzymes family.</text>
</comment>
<keyword evidence="7" id="KW-0808">Transferase</keyword>
<evidence type="ECO:0000313" key="6">
    <source>
        <dbReference type="EMBL" id="MBP2348921.1"/>
    </source>
</evidence>
<keyword evidence="8" id="KW-1185">Reference proteome</keyword>
<evidence type="ECO:0000256" key="5">
    <source>
        <dbReference type="SAM" id="MobiDB-lite"/>
    </source>
</evidence>
<dbReference type="InterPro" id="IPR054542">
    <property type="entry name" value="Cys_met_metab_PP"/>
</dbReference>
<reference evidence="7 8" key="1">
    <citation type="submission" date="2021-03" db="EMBL/GenBank/DDBJ databases">
        <title>Sequencing the genomes of 1000 actinobacteria strains.</title>
        <authorList>
            <person name="Klenk H.-P."/>
        </authorList>
    </citation>
    <scope>NUCLEOTIDE SEQUENCE [LARGE SCALE GENOMIC DNA]</scope>
    <source>
        <strain evidence="7 8">DSM 18824</strain>
    </source>
</reference>
<dbReference type="InterPro" id="IPR015421">
    <property type="entry name" value="PyrdxlP-dep_Trfase_major"/>
</dbReference>
<dbReference type="PANTHER" id="PTHR11808">
    <property type="entry name" value="TRANS-SULFURATION ENZYME FAMILY MEMBER"/>
    <property type="match status" value="1"/>
</dbReference>
<dbReference type="InterPro" id="IPR000277">
    <property type="entry name" value="Cys/Met-Metab_PyrdxlP-dep_enz"/>
</dbReference>
<dbReference type="Gene3D" id="3.40.640.10">
    <property type="entry name" value="Type I PLP-dependent aspartate aminotransferase-like (Major domain)"/>
    <property type="match status" value="1"/>
</dbReference>
<comment type="cofactor">
    <cofactor evidence="1 4">
        <name>pyridoxal 5'-phosphate</name>
        <dbReference type="ChEBI" id="CHEBI:597326"/>
    </cofactor>
</comment>